<dbReference type="EMBL" id="LC520284">
    <property type="protein sequence ID" value="BBV21745.1"/>
    <property type="molecule type" value="Genomic_DNA"/>
</dbReference>
<dbReference type="AlphaFoldDB" id="A0A6F8QNY6"/>
<name>A0A6F8QNY6_ECOLX</name>
<proteinExistence type="predicted"/>
<evidence type="ECO:0000313" key="1">
    <source>
        <dbReference type="EMBL" id="BBV21745.1"/>
    </source>
</evidence>
<keyword evidence="1" id="KW-0614">Plasmid</keyword>
<protein>
    <submittedName>
        <fullName evidence="1">Uncharacterized protein</fullName>
    </submittedName>
</protein>
<reference evidence="1" key="1">
    <citation type="journal article" date="2020" name="Antimicrob. Agents Chemother.">
        <title>Characterization of blaCTX-M-27/F1:A2:B20 Plasmids Harbored by Escherichia coli Sequence Type 131 Sublineage C1/H30R Isolates Spreading among Elderly Japanese in Nonacute-Care Settings.</title>
        <authorList>
            <person name="Matsuo N."/>
            <person name="Nonogaki R."/>
            <person name="Hayashi M."/>
            <person name="Wachino J."/>
            <person name="Suzuki M."/>
            <person name="Arakawa Y."/>
            <person name="Kawamura K."/>
        </authorList>
    </citation>
    <scope>NUCLEOTIDE SEQUENCE</scope>
    <source>
        <strain evidence="1">HP003</strain>
        <plasmid evidence="1">pHP003</plasmid>
    </source>
</reference>
<accession>A0A6F8QNY6</accession>
<organism evidence="1">
    <name type="scientific">Escherichia coli</name>
    <dbReference type="NCBI Taxonomy" id="562"/>
    <lineage>
        <taxon>Bacteria</taxon>
        <taxon>Pseudomonadati</taxon>
        <taxon>Pseudomonadota</taxon>
        <taxon>Gammaproteobacteria</taxon>
        <taxon>Enterobacterales</taxon>
        <taxon>Enterobacteriaceae</taxon>
        <taxon>Escherichia</taxon>
    </lineage>
</organism>
<sequence>MELLKYQADFLGAKATAPLFIQRGGIGAIKKHLPFRRRIKARQKALLQS</sequence>
<geneLocation type="plasmid" evidence="1">
    <name>pHP003</name>
</geneLocation>